<dbReference type="Pfam" id="PF11017">
    <property type="entry name" value="DUF2855"/>
    <property type="match status" value="1"/>
</dbReference>
<accession>A0A366X184</accession>
<dbReference type="EMBL" id="QOCE01000020">
    <property type="protein sequence ID" value="RBW57372.1"/>
    <property type="molecule type" value="Genomic_DNA"/>
</dbReference>
<dbReference type="InterPro" id="IPR021276">
    <property type="entry name" value="DUF2855"/>
</dbReference>
<protein>
    <submittedName>
        <fullName evidence="1">DUF2855 domain-containing protein</fullName>
    </submittedName>
</protein>
<dbReference type="Gene3D" id="3.90.180.10">
    <property type="entry name" value="Medium-chain alcohol dehydrogenases, catalytic domain"/>
    <property type="match status" value="1"/>
</dbReference>
<gene>
    <name evidence="1" type="ORF">DS909_08355</name>
</gene>
<proteinExistence type="predicted"/>
<dbReference type="Gene3D" id="3.40.50.720">
    <property type="entry name" value="NAD(P)-binding Rossmann-like Domain"/>
    <property type="match status" value="1"/>
</dbReference>
<dbReference type="OrthoDB" id="8953110at2"/>
<dbReference type="Proteomes" id="UP000252706">
    <property type="component" value="Unassembled WGS sequence"/>
</dbReference>
<dbReference type="RefSeq" id="WP_113822997.1">
    <property type="nucleotide sequence ID" value="NZ_QOCE01000020.1"/>
</dbReference>
<evidence type="ECO:0000313" key="2">
    <source>
        <dbReference type="Proteomes" id="UP000252706"/>
    </source>
</evidence>
<dbReference type="AlphaFoldDB" id="A0A366X184"/>
<evidence type="ECO:0000313" key="1">
    <source>
        <dbReference type="EMBL" id="RBW57372.1"/>
    </source>
</evidence>
<reference evidence="1 2" key="1">
    <citation type="submission" date="2018-07" db="EMBL/GenBank/DDBJ databases">
        <title>Modular assembly of carbohydrate-degrading microbial communities in the ocean.</title>
        <authorList>
            <person name="Enke T.N."/>
            <person name="Datta M.S."/>
            <person name="Schwartzman J.A."/>
            <person name="Cermak N."/>
            <person name="Schmitz D.A."/>
            <person name="Barrere J."/>
            <person name="Cordero O.X."/>
        </authorList>
    </citation>
    <scope>NUCLEOTIDE SEQUENCE [LARGE SCALE GENOMIC DNA]</scope>
    <source>
        <strain evidence="1 2">C3M10</strain>
    </source>
</reference>
<organism evidence="1 2">
    <name type="scientific">Phaeobacter gallaeciensis</name>
    <dbReference type="NCBI Taxonomy" id="60890"/>
    <lineage>
        <taxon>Bacteria</taxon>
        <taxon>Pseudomonadati</taxon>
        <taxon>Pseudomonadota</taxon>
        <taxon>Alphaproteobacteria</taxon>
        <taxon>Rhodobacterales</taxon>
        <taxon>Roseobacteraceae</taxon>
        <taxon>Phaeobacter</taxon>
    </lineage>
</organism>
<sequence length="357" mass="39379">MSNVTQVLTHTHKITEQKLVNVPSAVLSDGQARFRIERFALTANNVTYAASGFAIGYWKFFPTPQKDWGLVPVWGFAEVVESTSDVVSVGERFYGFYPLASEFVMQPVAHGGNAVRDVARHRVDLPAVYNIYTRASSAPKASDPYQALMQPLIATSYLLYDWLMDNEWFEAKQIVIGSASSKTGLGLTAFLAKHVDKPFEIVGLTSKRNADFVGELGFCDQVVTYDDVEALDQVVSVYVDMAGNGDVKQRLHARLDGHLKHSVAVGISHWDQFAPQIEVAGPKPEFFFAPSQIEKRKKDWGKGVIEQKIGEATQMIVQDATRWLSLETHNGLEAAMTPYAALASGKANPKTGHVVEV</sequence>
<comment type="caution">
    <text evidence="1">The sequence shown here is derived from an EMBL/GenBank/DDBJ whole genome shotgun (WGS) entry which is preliminary data.</text>
</comment>
<name>A0A366X184_9RHOB</name>